<gene>
    <name evidence="1" type="ORF">PR048_002386</name>
</gene>
<organism evidence="1 2">
    <name type="scientific">Dryococelus australis</name>
    <dbReference type="NCBI Taxonomy" id="614101"/>
    <lineage>
        <taxon>Eukaryota</taxon>
        <taxon>Metazoa</taxon>
        <taxon>Ecdysozoa</taxon>
        <taxon>Arthropoda</taxon>
        <taxon>Hexapoda</taxon>
        <taxon>Insecta</taxon>
        <taxon>Pterygota</taxon>
        <taxon>Neoptera</taxon>
        <taxon>Polyneoptera</taxon>
        <taxon>Phasmatodea</taxon>
        <taxon>Verophasmatodea</taxon>
        <taxon>Anareolatae</taxon>
        <taxon>Phasmatidae</taxon>
        <taxon>Eurycanthinae</taxon>
        <taxon>Dryococelus</taxon>
    </lineage>
</organism>
<evidence type="ECO:0000313" key="2">
    <source>
        <dbReference type="Proteomes" id="UP001159363"/>
    </source>
</evidence>
<protein>
    <submittedName>
        <fullName evidence="1">Uncharacterized protein</fullName>
    </submittedName>
</protein>
<sequence length="144" mass="16101">MNCMFPELVNPQYHKGLPRLYTLWDNPVAKERHLGLDGQYQSGPGSRDGTAALPVLVTEINQMACPISGNDGKHIHVGGRHKSTNEHPMEKGSWMSPVKPSPKIEIYIMNETRSESNLTSMNYMKAGKRYAGCKSWHLAVSIHN</sequence>
<accession>A0ABQ9ILI4</accession>
<dbReference type="EMBL" id="JARBHB010000001">
    <property type="protein sequence ID" value="KAJ8897040.1"/>
    <property type="molecule type" value="Genomic_DNA"/>
</dbReference>
<reference evidence="1 2" key="1">
    <citation type="submission" date="2023-02" db="EMBL/GenBank/DDBJ databases">
        <title>LHISI_Scaffold_Assembly.</title>
        <authorList>
            <person name="Stuart O.P."/>
            <person name="Cleave R."/>
            <person name="Magrath M.J.L."/>
            <person name="Mikheyev A.S."/>
        </authorList>
    </citation>
    <scope>NUCLEOTIDE SEQUENCE [LARGE SCALE GENOMIC DNA]</scope>
    <source>
        <strain evidence="1">Daus_M_001</strain>
        <tissue evidence="1">Leg muscle</tissue>
    </source>
</reference>
<keyword evidence="2" id="KW-1185">Reference proteome</keyword>
<proteinExistence type="predicted"/>
<comment type="caution">
    <text evidence="1">The sequence shown here is derived from an EMBL/GenBank/DDBJ whole genome shotgun (WGS) entry which is preliminary data.</text>
</comment>
<dbReference type="Proteomes" id="UP001159363">
    <property type="component" value="Chromosome 1"/>
</dbReference>
<evidence type="ECO:0000313" key="1">
    <source>
        <dbReference type="EMBL" id="KAJ8897040.1"/>
    </source>
</evidence>
<name>A0ABQ9ILI4_9NEOP</name>